<reference evidence="2" key="1">
    <citation type="journal article" date="2019" name="Int. J. Syst. Evol. Microbiol.">
        <title>The Global Catalogue of Microorganisms (GCM) 10K type strain sequencing project: providing services to taxonomists for standard genome sequencing and annotation.</title>
        <authorList>
            <consortium name="The Broad Institute Genomics Platform"/>
            <consortium name="The Broad Institute Genome Sequencing Center for Infectious Disease"/>
            <person name="Wu L."/>
            <person name="Ma J."/>
        </authorList>
    </citation>
    <scope>NUCLEOTIDE SEQUENCE [LARGE SCALE GENOMIC DNA]</scope>
    <source>
        <strain evidence="2">KCTC 13128</strain>
    </source>
</reference>
<sequence>MWGCISAAQAGYQRVRGDIRCSGWISPAAPIYPPLTPHIAWCSGLSAAQAGYR</sequence>
<gene>
    <name evidence="1" type="ORF">ACFOGI_00215</name>
</gene>
<keyword evidence="2" id="KW-1185">Reference proteome</keyword>
<organism evidence="1 2">
    <name type="scientific">Virgibacillus xinjiangensis</name>
    <dbReference type="NCBI Taxonomy" id="393090"/>
    <lineage>
        <taxon>Bacteria</taxon>
        <taxon>Bacillati</taxon>
        <taxon>Bacillota</taxon>
        <taxon>Bacilli</taxon>
        <taxon>Bacillales</taxon>
        <taxon>Bacillaceae</taxon>
        <taxon>Virgibacillus</taxon>
    </lineage>
</organism>
<dbReference type="EMBL" id="JBHRSA010000003">
    <property type="protein sequence ID" value="MFC3038674.1"/>
    <property type="molecule type" value="Genomic_DNA"/>
</dbReference>
<evidence type="ECO:0000313" key="2">
    <source>
        <dbReference type="Proteomes" id="UP001595279"/>
    </source>
</evidence>
<dbReference type="Proteomes" id="UP001595279">
    <property type="component" value="Unassembled WGS sequence"/>
</dbReference>
<accession>A0ABV7CQI2</accession>
<proteinExistence type="predicted"/>
<dbReference type="RefSeq" id="WP_390266650.1">
    <property type="nucleotide sequence ID" value="NZ_JBHRSA010000003.1"/>
</dbReference>
<evidence type="ECO:0000313" key="1">
    <source>
        <dbReference type="EMBL" id="MFC3038674.1"/>
    </source>
</evidence>
<protein>
    <submittedName>
        <fullName evidence="1">Uncharacterized protein</fullName>
    </submittedName>
</protein>
<name>A0ABV7CQI2_9BACI</name>
<comment type="caution">
    <text evidence="1">The sequence shown here is derived from an EMBL/GenBank/DDBJ whole genome shotgun (WGS) entry which is preliminary data.</text>
</comment>